<gene>
    <name evidence="1" type="ORF">TIFTF001_016898</name>
</gene>
<accession>A0AA88AB75</accession>
<keyword evidence="2" id="KW-1185">Reference proteome</keyword>
<name>A0AA88AB75_FICCA</name>
<proteinExistence type="predicted"/>
<dbReference type="Proteomes" id="UP001187192">
    <property type="component" value="Unassembled WGS sequence"/>
</dbReference>
<organism evidence="1 2">
    <name type="scientific">Ficus carica</name>
    <name type="common">Common fig</name>
    <dbReference type="NCBI Taxonomy" id="3494"/>
    <lineage>
        <taxon>Eukaryota</taxon>
        <taxon>Viridiplantae</taxon>
        <taxon>Streptophyta</taxon>
        <taxon>Embryophyta</taxon>
        <taxon>Tracheophyta</taxon>
        <taxon>Spermatophyta</taxon>
        <taxon>Magnoliopsida</taxon>
        <taxon>eudicotyledons</taxon>
        <taxon>Gunneridae</taxon>
        <taxon>Pentapetalae</taxon>
        <taxon>rosids</taxon>
        <taxon>fabids</taxon>
        <taxon>Rosales</taxon>
        <taxon>Moraceae</taxon>
        <taxon>Ficeae</taxon>
        <taxon>Ficus</taxon>
    </lineage>
</organism>
<evidence type="ECO:0000313" key="1">
    <source>
        <dbReference type="EMBL" id="GMN47722.1"/>
    </source>
</evidence>
<sequence>MRFRSPHLVESSPWNADYLFLSGNATIVDLRLQITSSLLTVQELVINFPDYHILTNNARVGDSLTRRQPHFISSLLNHDQSKELWFTAEDGLQHIEIFAS</sequence>
<dbReference type="AlphaFoldDB" id="A0AA88AB75"/>
<protein>
    <submittedName>
        <fullName evidence="1">Uncharacterized protein</fullName>
    </submittedName>
</protein>
<dbReference type="EMBL" id="BTGU01000026">
    <property type="protein sequence ID" value="GMN47722.1"/>
    <property type="molecule type" value="Genomic_DNA"/>
</dbReference>
<reference evidence="1" key="1">
    <citation type="submission" date="2023-07" db="EMBL/GenBank/DDBJ databases">
        <title>draft genome sequence of fig (Ficus carica).</title>
        <authorList>
            <person name="Takahashi T."/>
            <person name="Nishimura K."/>
        </authorList>
    </citation>
    <scope>NUCLEOTIDE SEQUENCE</scope>
</reference>
<comment type="caution">
    <text evidence="1">The sequence shown here is derived from an EMBL/GenBank/DDBJ whole genome shotgun (WGS) entry which is preliminary data.</text>
</comment>
<evidence type="ECO:0000313" key="2">
    <source>
        <dbReference type="Proteomes" id="UP001187192"/>
    </source>
</evidence>